<keyword evidence="1" id="KW-0479">Metal-binding</keyword>
<dbReference type="EMBL" id="NEDP02005449">
    <property type="protein sequence ID" value="OWF40759.1"/>
    <property type="molecule type" value="Genomic_DNA"/>
</dbReference>
<dbReference type="GO" id="GO:0046872">
    <property type="term" value="F:metal ion binding"/>
    <property type="evidence" value="ECO:0007669"/>
    <property type="project" value="UniProtKB-KW"/>
</dbReference>
<dbReference type="Gene3D" id="1.10.1280.10">
    <property type="entry name" value="Di-copper center containing domain from catechol oxidase"/>
    <property type="match status" value="1"/>
</dbReference>
<feature type="chain" id="PRO_5012962150" evidence="3">
    <location>
        <begin position="20"/>
        <end position="645"/>
    </location>
</feature>
<evidence type="ECO:0000256" key="3">
    <source>
        <dbReference type="SAM" id="SignalP"/>
    </source>
</evidence>
<dbReference type="PRINTS" id="PR00092">
    <property type="entry name" value="TYROSINASE"/>
</dbReference>
<reference evidence="5 6" key="1">
    <citation type="journal article" date="2017" name="Nat. Ecol. Evol.">
        <title>Scallop genome provides insights into evolution of bilaterian karyotype and development.</title>
        <authorList>
            <person name="Wang S."/>
            <person name="Zhang J."/>
            <person name="Jiao W."/>
            <person name="Li J."/>
            <person name="Xun X."/>
            <person name="Sun Y."/>
            <person name="Guo X."/>
            <person name="Huan P."/>
            <person name="Dong B."/>
            <person name="Zhang L."/>
            <person name="Hu X."/>
            <person name="Sun X."/>
            <person name="Wang J."/>
            <person name="Zhao C."/>
            <person name="Wang Y."/>
            <person name="Wang D."/>
            <person name="Huang X."/>
            <person name="Wang R."/>
            <person name="Lv J."/>
            <person name="Li Y."/>
            <person name="Zhang Z."/>
            <person name="Liu B."/>
            <person name="Lu W."/>
            <person name="Hui Y."/>
            <person name="Liang J."/>
            <person name="Zhou Z."/>
            <person name="Hou R."/>
            <person name="Li X."/>
            <person name="Liu Y."/>
            <person name="Li H."/>
            <person name="Ning X."/>
            <person name="Lin Y."/>
            <person name="Zhao L."/>
            <person name="Xing Q."/>
            <person name="Dou J."/>
            <person name="Li Y."/>
            <person name="Mao J."/>
            <person name="Guo H."/>
            <person name="Dou H."/>
            <person name="Li T."/>
            <person name="Mu C."/>
            <person name="Jiang W."/>
            <person name="Fu Q."/>
            <person name="Fu X."/>
            <person name="Miao Y."/>
            <person name="Liu J."/>
            <person name="Yu Q."/>
            <person name="Li R."/>
            <person name="Liao H."/>
            <person name="Li X."/>
            <person name="Kong Y."/>
            <person name="Jiang Z."/>
            <person name="Chourrout D."/>
            <person name="Li R."/>
            <person name="Bao Z."/>
        </authorList>
    </citation>
    <scope>NUCLEOTIDE SEQUENCE [LARGE SCALE GENOMIC DNA]</scope>
    <source>
        <strain evidence="5 6">PY_sf001</strain>
    </source>
</reference>
<organism evidence="5 6">
    <name type="scientific">Mizuhopecten yessoensis</name>
    <name type="common">Japanese scallop</name>
    <name type="synonym">Patinopecten yessoensis</name>
    <dbReference type="NCBI Taxonomy" id="6573"/>
    <lineage>
        <taxon>Eukaryota</taxon>
        <taxon>Metazoa</taxon>
        <taxon>Spiralia</taxon>
        <taxon>Lophotrochozoa</taxon>
        <taxon>Mollusca</taxon>
        <taxon>Bivalvia</taxon>
        <taxon>Autobranchia</taxon>
        <taxon>Pteriomorphia</taxon>
        <taxon>Pectinida</taxon>
        <taxon>Pectinoidea</taxon>
        <taxon>Pectinidae</taxon>
        <taxon>Mizuhopecten</taxon>
    </lineage>
</organism>
<feature type="signal peptide" evidence="3">
    <location>
        <begin position="1"/>
        <end position="19"/>
    </location>
</feature>
<sequence length="645" mass="74400">MAFMLQLIIVLYLGLPAEAVQSIDYPVEWKKCLREIRNEIPVDKEGGSLTVTTCLNQYLFSNGFKTWHSEPSSDYKTFSEEFCQVKPPDGEPIRKRKEYRMLSKDEKTRFHSALNKIWSNGTYDHIVRFHADSSAVPVAHGGPGFQPWHRIYLMRLEDELRKYEPDLTFPYWDCRVEAELYEEGLGPHWSKLWNNGYAGYGADIVTKGPFKDWQLRRRFGDGNLPNRKRVERLFNFTKEEVTSLPYGSTPFGLLERIHNSIHMWVGGDMVYISLAPKDPVFFLLHCFIDYLWESMRTYYKDKYGVNPAENFPNISTLSSSAQVYHNKSSPLPGFEPLTLLDGYSNQWTRDVYSYESSPMDKDCSECSDNDVRKNCIDICGRNLKCRNGKCVPKLLVPTFFDEFSTEHRPPTSRVRRDTTAEDHCHGGVCDFAEPSIQNDFMWNGDDDTNHFRWVPIKVLNRRPLHQKYNTYAVHDNHIDTSNDIFDPVLFPPLEQELPAGDPGTYDHCFVQSVQSYVVIRSDSLSAVSSPQIEKCPFSGKYAFDTEYAYLAVGNPQQGPVNVSFIAYDQCGRLCTPYCRQPDSQFKRCTGLFQLDGSYDGYGDNPSQVIAKQLYTTDGLHDLNDDNVFLVFDCDASMEYYFDRFL</sequence>
<evidence type="ECO:0000256" key="1">
    <source>
        <dbReference type="ARBA" id="ARBA00022723"/>
    </source>
</evidence>
<keyword evidence="6" id="KW-1185">Reference proteome</keyword>
<evidence type="ECO:0000313" key="5">
    <source>
        <dbReference type="EMBL" id="OWF40759.1"/>
    </source>
</evidence>
<comment type="caution">
    <text evidence="5">The sequence shown here is derived from an EMBL/GenBank/DDBJ whole genome shotgun (WGS) entry which is preliminary data.</text>
</comment>
<dbReference type="SUPFAM" id="SSF48056">
    <property type="entry name" value="Di-copper centre-containing domain"/>
    <property type="match status" value="1"/>
</dbReference>
<dbReference type="InterPro" id="IPR050316">
    <property type="entry name" value="Tyrosinase/Hemocyanin"/>
</dbReference>
<evidence type="ECO:0000256" key="2">
    <source>
        <dbReference type="ARBA" id="ARBA00023008"/>
    </source>
</evidence>
<evidence type="ECO:0000259" key="4">
    <source>
        <dbReference type="PROSITE" id="PS00498"/>
    </source>
</evidence>
<evidence type="ECO:0000313" key="6">
    <source>
        <dbReference type="Proteomes" id="UP000242188"/>
    </source>
</evidence>
<proteinExistence type="predicted"/>
<dbReference type="Proteomes" id="UP000242188">
    <property type="component" value="Unassembled WGS sequence"/>
</dbReference>
<dbReference type="InterPro" id="IPR008922">
    <property type="entry name" value="Di-copper_centre_dom_sf"/>
</dbReference>
<protein>
    <submittedName>
        <fullName evidence="5">Tyrosinase-like protein tyr-3</fullName>
    </submittedName>
</protein>
<dbReference type="AlphaFoldDB" id="A0A210PWA4"/>
<dbReference type="PROSITE" id="PS00498">
    <property type="entry name" value="TYROSINASE_2"/>
    <property type="match status" value="1"/>
</dbReference>
<dbReference type="Pfam" id="PF00264">
    <property type="entry name" value="Tyrosinase"/>
    <property type="match status" value="2"/>
</dbReference>
<dbReference type="PANTHER" id="PTHR11474:SF126">
    <property type="entry name" value="TYROSINASE-LIKE PROTEIN TYR-1-RELATED"/>
    <property type="match status" value="1"/>
</dbReference>
<feature type="domain" description="Tyrosinase copper-binding" evidence="4">
    <location>
        <begin position="278"/>
        <end position="289"/>
    </location>
</feature>
<dbReference type="GO" id="GO:0016491">
    <property type="term" value="F:oxidoreductase activity"/>
    <property type="evidence" value="ECO:0007669"/>
    <property type="project" value="InterPro"/>
</dbReference>
<keyword evidence="2" id="KW-0186">Copper</keyword>
<dbReference type="InterPro" id="IPR002227">
    <property type="entry name" value="Tyrosinase_Cu-bd"/>
</dbReference>
<accession>A0A210PWA4</accession>
<dbReference type="PANTHER" id="PTHR11474">
    <property type="entry name" value="TYROSINASE FAMILY MEMBER"/>
    <property type="match status" value="1"/>
</dbReference>
<keyword evidence="3" id="KW-0732">Signal</keyword>
<gene>
    <name evidence="5" type="ORF">KP79_PYT02246</name>
</gene>
<dbReference type="STRING" id="6573.A0A210PWA4"/>
<name>A0A210PWA4_MIZYE</name>
<dbReference type="OrthoDB" id="6132182at2759"/>